<dbReference type="EMBL" id="JARJLG010000044">
    <property type="protein sequence ID" value="KAJ7761895.1"/>
    <property type="molecule type" value="Genomic_DNA"/>
</dbReference>
<keyword evidence="2 6" id="KW-0378">Hydrolase</keyword>
<reference evidence="6" key="1">
    <citation type="submission" date="2023-03" db="EMBL/GenBank/DDBJ databases">
        <title>Massive genome expansion in bonnet fungi (Mycena s.s.) driven by repeated elements and novel gene families across ecological guilds.</title>
        <authorList>
            <consortium name="Lawrence Berkeley National Laboratory"/>
            <person name="Harder C.B."/>
            <person name="Miyauchi S."/>
            <person name="Viragh M."/>
            <person name="Kuo A."/>
            <person name="Thoen E."/>
            <person name="Andreopoulos B."/>
            <person name="Lu D."/>
            <person name="Skrede I."/>
            <person name="Drula E."/>
            <person name="Henrissat B."/>
            <person name="Morin E."/>
            <person name="Kohler A."/>
            <person name="Barry K."/>
            <person name="LaButti K."/>
            <person name="Morin E."/>
            <person name="Salamov A."/>
            <person name="Lipzen A."/>
            <person name="Mereny Z."/>
            <person name="Hegedus B."/>
            <person name="Baldrian P."/>
            <person name="Stursova M."/>
            <person name="Weitz H."/>
            <person name="Taylor A."/>
            <person name="Grigoriev I.V."/>
            <person name="Nagy L.G."/>
            <person name="Martin F."/>
            <person name="Kauserud H."/>
        </authorList>
    </citation>
    <scope>NUCLEOTIDE SEQUENCE</scope>
    <source>
        <strain evidence="6">CBHHK188m</strain>
    </source>
</reference>
<evidence type="ECO:0000256" key="1">
    <source>
        <dbReference type="ARBA" id="ARBA00022741"/>
    </source>
</evidence>
<evidence type="ECO:0000259" key="5">
    <source>
        <dbReference type="Pfam" id="PF13087"/>
    </source>
</evidence>
<evidence type="ECO:0000313" key="7">
    <source>
        <dbReference type="Proteomes" id="UP001215280"/>
    </source>
</evidence>
<dbReference type="Pfam" id="PF13087">
    <property type="entry name" value="AAA_12"/>
    <property type="match status" value="1"/>
</dbReference>
<evidence type="ECO:0000256" key="4">
    <source>
        <dbReference type="ARBA" id="ARBA00022840"/>
    </source>
</evidence>
<name>A0AAD7NIH8_9AGAR</name>
<evidence type="ECO:0000256" key="3">
    <source>
        <dbReference type="ARBA" id="ARBA00022806"/>
    </source>
</evidence>
<keyword evidence="7" id="KW-1185">Reference proteome</keyword>
<dbReference type="Proteomes" id="UP001215280">
    <property type="component" value="Unassembled WGS sequence"/>
</dbReference>
<dbReference type="Pfam" id="PF13604">
    <property type="entry name" value="AAA_30"/>
    <property type="match status" value="1"/>
</dbReference>
<dbReference type="InterPro" id="IPR041679">
    <property type="entry name" value="DNA2/NAM7-like_C"/>
</dbReference>
<accession>A0AAD7NIH8</accession>
<protein>
    <submittedName>
        <fullName evidence="6">P-loop containing nucleoside triphosphate hydrolase protein</fullName>
    </submittedName>
</protein>
<dbReference type="InterPro" id="IPR027417">
    <property type="entry name" value="P-loop_NTPase"/>
</dbReference>
<dbReference type="SUPFAM" id="SSF52540">
    <property type="entry name" value="P-loop containing nucleoside triphosphate hydrolases"/>
    <property type="match status" value="1"/>
</dbReference>
<dbReference type="GO" id="GO:0043139">
    <property type="term" value="F:5'-3' DNA helicase activity"/>
    <property type="evidence" value="ECO:0007669"/>
    <property type="project" value="TreeGrafter"/>
</dbReference>
<dbReference type="InterPro" id="IPR047187">
    <property type="entry name" value="SF1_C_Upf1"/>
</dbReference>
<sequence>MPVRPDSTFTIVQNIFKSPHPPISVTAFPCAALTPEVLQDFLDTASDGIIGVAPAYGAECVLSMLAFSSAAKVILVPVTKNVSKNLLLPSATRRGNSNGSSSTQGGDLLEDLVLCADSHCKVAFQMDVLATALYHDFKFRISGGVDLLSFASDDRRSLMAMMNSLGGEPTLNKANVIALFQAEEKLDETPRDVIALQAWVAWRAATLHDNPARFTPQIDTTSRVLTDACLTVYAKLVRDACRLSALKPTEVNNEIADEYTYHEGQLQVLSTRFKNRLRLSDQRIEVEGVVEGRQITVSGQATRVDGRAARINVKGALPRGPLKVTTVGRERPTSAEQQRVDIILKALQGTSTIADQPFFQAIWLPREIPAWPVWYIRTPPIRFSRPLNNSQERAVAAILSAHPINVIQGPPGTGKTTVIAAAVTSIGSSPVSDRTIWLCAQSNVAVKNIAEKLAAVGPTSPASRTALTSGIAEFHYDWHEHLYEKINPNLVRSDLFTNDIVATGQLLMGSKVILCTLSMLSSFRISAITRLVPLQTVIVDEASQVEIGDFLPLISRFSHTLRKLVFIGDDKQLAPYGQNDVQTLRSVFEMEHLRRSALFLDTQYRLVGVVNLKAMLIPARMPTQLGKFIGQHVYDNKLKTIHPDATQCCHFINVKKGREIQKGLSWVNIAEVSAAVAEARKLDARGLSYRIITPYDAQRGMLETALKAAKIPWEDKVFCVDSFQVLMVIPGNEDDYIIVSLVRTDRIGFLAEKRRVNVLLTRCRKSITLCTSRAFVEGIAKKSLVGLLASGFGPAAWER</sequence>
<keyword evidence="3" id="KW-0347">Helicase</keyword>
<dbReference type="GO" id="GO:0005524">
    <property type="term" value="F:ATP binding"/>
    <property type="evidence" value="ECO:0007669"/>
    <property type="project" value="UniProtKB-KW"/>
</dbReference>
<keyword evidence="4" id="KW-0067">ATP-binding</keyword>
<evidence type="ECO:0000313" key="6">
    <source>
        <dbReference type="EMBL" id="KAJ7761895.1"/>
    </source>
</evidence>
<feature type="domain" description="DNA2/NAM7 helicase-like C-terminal" evidence="5">
    <location>
        <begin position="620"/>
        <end position="770"/>
    </location>
</feature>
<dbReference type="AlphaFoldDB" id="A0AAD7NIH8"/>
<comment type="caution">
    <text evidence="6">The sequence shown here is derived from an EMBL/GenBank/DDBJ whole genome shotgun (WGS) entry which is preliminary data.</text>
</comment>
<proteinExistence type="predicted"/>
<organism evidence="6 7">
    <name type="scientific">Mycena maculata</name>
    <dbReference type="NCBI Taxonomy" id="230809"/>
    <lineage>
        <taxon>Eukaryota</taxon>
        <taxon>Fungi</taxon>
        <taxon>Dikarya</taxon>
        <taxon>Basidiomycota</taxon>
        <taxon>Agaricomycotina</taxon>
        <taxon>Agaricomycetes</taxon>
        <taxon>Agaricomycetidae</taxon>
        <taxon>Agaricales</taxon>
        <taxon>Marasmiineae</taxon>
        <taxon>Mycenaceae</taxon>
        <taxon>Mycena</taxon>
    </lineage>
</organism>
<keyword evidence="1" id="KW-0547">Nucleotide-binding</keyword>
<dbReference type="PANTHER" id="PTHR43788">
    <property type="entry name" value="DNA2/NAM7 HELICASE FAMILY MEMBER"/>
    <property type="match status" value="1"/>
</dbReference>
<dbReference type="InterPro" id="IPR050534">
    <property type="entry name" value="Coronavir_polyprotein_1ab"/>
</dbReference>
<dbReference type="Gene3D" id="3.40.50.300">
    <property type="entry name" value="P-loop containing nucleotide triphosphate hydrolases"/>
    <property type="match status" value="2"/>
</dbReference>
<dbReference type="GO" id="GO:0016787">
    <property type="term" value="F:hydrolase activity"/>
    <property type="evidence" value="ECO:0007669"/>
    <property type="project" value="UniProtKB-KW"/>
</dbReference>
<evidence type="ECO:0000256" key="2">
    <source>
        <dbReference type="ARBA" id="ARBA00022801"/>
    </source>
</evidence>
<dbReference type="CDD" id="cd18808">
    <property type="entry name" value="SF1_C_Upf1"/>
    <property type="match status" value="1"/>
</dbReference>
<gene>
    <name evidence="6" type="ORF">DFH07DRAFT_1019960</name>
</gene>
<dbReference type="PANTHER" id="PTHR43788:SF8">
    <property type="entry name" value="DNA-BINDING PROTEIN SMUBP-2"/>
    <property type="match status" value="1"/>
</dbReference>